<dbReference type="EMBL" id="QFFZ01000079">
    <property type="protein sequence ID" value="TEB08759.1"/>
    <property type="molecule type" value="Genomic_DNA"/>
</dbReference>
<proteinExistence type="predicted"/>
<dbReference type="AlphaFoldDB" id="A0A4Y7RJ65"/>
<keyword evidence="1" id="KW-0732">Signal</keyword>
<comment type="caution">
    <text evidence="2">The sequence shown here is derived from an EMBL/GenBank/DDBJ whole genome shotgun (WGS) entry which is preliminary data.</text>
</comment>
<evidence type="ECO:0000313" key="3">
    <source>
        <dbReference type="Proteomes" id="UP000297597"/>
    </source>
</evidence>
<feature type="signal peptide" evidence="1">
    <location>
        <begin position="1"/>
        <end position="23"/>
    </location>
</feature>
<name>A0A4Y7RJ65_9FIRM</name>
<accession>A0A4Y7RJ65</accession>
<gene>
    <name evidence="2" type="ORF">Pmgp_03655</name>
</gene>
<feature type="chain" id="PRO_5021240327" evidence="1">
    <location>
        <begin position="24"/>
        <end position="69"/>
    </location>
</feature>
<evidence type="ECO:0000256" key="1">
    <source>
        <dbReference type="SAM" id="SignalP"/>
    </source>
</evidence>
<evidence type="ECO:0000313" key="2">
    <source>
        <dbReference type="EMBL" id="TEB08759.1"/>
    </source>
</evidence>
<protein>
    <submittedName>
        <fullName evidence="2">Uncharacterized protein</fullName>
    </submittedName>
</protein>
<reference evidence="2 3" key="1">
    <citation type="journal article" date="2018" name="Environ. Microbiol.">
        <title>Novel energy conservation strategies and behaviour of Pelotomaculum schinkii driving syntrophic propionate catabolism.</title>
        <authorList>
            <person name="Hidalgo-Ahumada C.A.P."/>
            <person name="Nobu M.K."/>
            <person name="Narihiro T."/>
            <person name="Tamaki H."/>
            <person name="Liu W.T."/>
            <person name="Kamagata Y."/>
            <person name="Stams A.J.M."/>
            <person name="Imachi H."/>
            <person name="Sousa D.Z."/>
        </authorList>
    </citation>
    <scope>NUCLEOTIDE SEQUENCE [LARGE SCALE GENOMIC DNA]</scope>
    <source>
        <strain evidence="2 3">MGP</strain>
    </source>
</reference>
<dbReference type="Proteomes" id="UP000297597">
    <property type="component" value="Unassembled WGS sequence"/>
</dbReference>
<keyword evidence="3" id="KW-1185">Reference proteome</keyword>
<organism evidence="2 3">
    <name type="scientific">Pelotomaculum propionicicum</name>
    <dbReference type="NCBI Taxonomy" id="258475"/>
    <lineage>
        <taxon>Bacteria</taxon>
        <taxon>Bacillati</taxon>
        <taxon>Bacillota</taxon>
        <taxon>Clostridia</taxon>
        <taxon>Eubacteriales</taxon>
        <taxon>Desulfotomaculaceae</taxon>
        <taxon>Pelotomaculum</taxon>
    </lineage>
</organism>
<dbReference type="RefSeq" id="WP_134216000.1">
    <property type="nucleotide sequence ID" value="NZ_QFFZ01000079.1"/>
</dbReference>
<sequence>MKKAITLFIVLLLLAGLTGAALAADTGNNDNVPGQEQRIKLSLLKDLDGWETLLSERAEGKELRQAIKS</sequence>